<feature type="transmembrane region" description="Helical" evidence="6">
    <location>
        <begin position="155"/>
        <end position="173"/>
    </location>
</feature>
<evidence type="ECO:0000256" key="3">
    <source>
        <dbReference type="ARBA" id="ARBA00022692"/>
    </source>
</evidence>
<keyword evidence="4 6" id="KW-1133">Transmembrane helix</keyword>
<sequence length="311" mass="33203">MTWGVLCGMLAGAFWGTVFIAPKWLSAFSPWELAFGRYTSYAAIALVALAPTWRATWGKIDRADLVAMFRQGAAGNVAYYVLLGYGVQLAGVTLTSLIIGVLPLSVTLVGRRDQGAVPLKVLAWPLAVVAAGIACINVDLFSHAGPASGSLADKAIGLLCALGGLVCWTWYAIDNTRYLKRVHKFSGREWSALYGLASGTLALVAAAVWWAFGGRPPAPSPERDSVVFWSVCLFLAVGASLIGNQLWNIACRRVPVTLSGQLIVFETLFALAYGFVLAGAMPRPLEWAAIVLLAVGVAWTVRLHAVDEPTH</sequence>
<dbReference type="SUPFAM" id="SSF103481">
    <property type="entry name" value="Multidrug resistance efflux transporter EmrE"/>
    <property type="match status" value="1"/>
</dbReference>
<organism evidence="8 9">
    <name type="scientific">Piscinibacter gummiphilus</name>
    <dbReference type="NCBI Taxonomy" id="946333"/>
    <lineage>
        <taxon>Bacteria</taxon>
        <taxon>Pseudomonadati</taxon>
        <taxon>Pseudomonadota</taxon>
        <taxon>Betaproteobacteria</taxon>
        <taxon>Burkholderiales</taxon>
        <taxon>Sphaerotilaceae</taxon>
        <taxon>Piscinibacter</taxon>
    </lineage>
</organism>
<dbReference type="PANTHER" id="PTHR42920:SF11">
    <property type="entry name" value="INNER MEMBRANE PROTEIN YTFF"/>
    <property type="match status" value="1"/>
</dbReference>
<protein>
    <submittedName>
        <fullName evidence="8">Multidrug DMT transporter permease</fullName>
    </submittedName>
</protein>
<feature type="transmembrane region" description="Helical" evidence="6">
    <location>
        <begin position="36"/>
        <end position="53"/>
    </location>
</feature>
<dbReference type="OrthoDB" id="7216522at2"/>
<dbReference type="KEGG" id="rgu:A4W93_24725"/>
<evidence type="ECO:0000256" key="6">
    <source>
        <dbReference type="SAM" id="Phobius"/>
    </source>
</evidence>
<feature type="transmembrane region" description="Helical" evidence="6">
    <location>
        <begin position="193"/>
        <end position="212"/>
    </location>
</feature>
<evidence type="ECO:0000256" key="5">
    <source>
        <dbReference type="ARBA" id="ARBA00023136"/>
    </source>
</evidence>
<feature type="transmembrane region" description="Helical" evidence="6">
    <location>
        <begin position="89"/>
        <end position="109"/>
    </location>
</feature>
<dbReference type="STRING" id="946333.A4W93_24725"/>
<dbReference type="AlphaFoldDB" id="A0A1W6LF69"/>
<dbReference type="Pfam" id="PF00892">
    <property type="entry name" value="EamA"/>
    <property type="match status" value="2"/>
</dbReference>
<accession>A0A1W6LF69</accession>
<evidence type="ECO:0000256" key="2">
    <source>
        <dbReference type="ARBA" id="ARBA00022475"/>
    </source>
</evidence>
<feature type="transmembrane region" description="Helical" evidence="6">
    <location>
        <begin position="287"/>
        <end position="305"/>
    </location>
</feature>
<evidence type="ECO:0000313" key="8">
    <source>
        <dbReference type="EMBL" id="ARN22857.1"/>
    </source>
</evidence>
<evidence type="ECO:0000256" key="4">
    <source>
        <dbReference type="ARBA" id="ARBA00022989"/>
    </source>
</evidence>
<reference evidence="8 9" key="1">
    <citation type="submission" date="2016-04" db="EMBL/GenBank/DDBJ databases">
        <title>Complete genome sequence of natural rubber-degrading, novel Gram-negative bacterium, Rhizobacter gummiphilus strain NS21.</title>
        <authorList>
            <person name="Tabata M."/>
            <person name="Kasai D."/>
            <person name="Fukuda M."/>
        </authorList>
    </citation>
    <scope>NUCLEOTIDE SEQUENCE [LARGE SCALE GENOMIC DNA]</scope>
    <source>
        <strain evidence="8 9">NS21</strain>
    </source>
</reference>
<dbReference type="PANTHER" id="PTHR42920">
    <property type="entry name" value="OS03G0707200 PROTEIN-RELATED"/>
    <property type="match status" value="1"/>
</dbReference>
<dbReference type="GO" id="GO:0005886">
    <property type="term" value="C:plasma membrane"/>
    <property type="evidence" value="ECO:0007669"/>
    <property type="project" value="UniProtKB-SubCell"/>
</dbReference>
<dbReference type="RefSeq" id="WP_085753166.1">
    <property type="nucleotide sequence ID" value="NZ_BSPR01000015.1"/>
</dbReference>
<keyword evidence="9" id="KW-1185">Reference proteome</keyword>
<feature type="transmembrane region" description="Helical" evidence="6">
    <location>
        <begin position="262"/>
        <end position="281"/>
    </location>
</feature>
<proteinExistence type="predicted"/>
<evidence type="ECO:0000259" key="7">
    <source>
        <dbReference type="Pfam" id="PF00892"/>
    </source>
</evidence>
<feature type="transmembrane region" description="Helical" evidence="6">
    <location>
        <begin position="227"/>
        <end position="250"/>
    </location>
</feature>
<dbReference type="Proteomes" id="UP000193427">
    <property type="component" value="Chromosome"/>
</dbReference>
<comment type="subcellular location">
    <subcellularLocation>
        <location evidence="1">Cell membrane</location>
        <topology evidence="1">Multi-pass membrane protein</topology>
    </subcellularLocation>
</comment>
<name>A0A1W6LF69_9BURK</name>
<keyword evidence="2" id="KW-1003">Cell membrane</keyword>
<dbReference type="EMBL" id="CP015118">
    <property type="protein sequence ID" value="ARN22857.1"/>
    <property type="molecule type" value="Genomic_DNA"/>
</dbReference>
<evidence type="ECO:0000256" key="1">
    <source>
        <dbReference type="ARBA" id="ARBA00004651"/>
    </source>
</evidence>
<feature type="domain" description="EamA" evidence="7">
    <location>
        <begin position="156"/>
        <end position="301"/>
    </location>
</feature>
<feature type="domain" description="EamA" evidence="7">
    <location>
        <begin position="3"/>
        <end position="110"/>
    </location>
</feature>
<keyword evidence="3 6" id="KW-0812">Transmembrane</keyword>
<dbReference type="InterPro" id="IPR051258">
    <property type="entry name" value="Diverse_Substrate_Transporter"/>
</dbReference>
<gene>
    <name evidence="8" type="ORF">A4W93_24725</name>
</gene>
<dbReference type="InterPro" id="IPR037185">
    <property type="entry name" value="EmrE-like"/>
</dbReference>
<keyword evidence="5 6" id="KW-0472">Membrane</keyword>
<evidence type="ECO:0000313" key="9">
    <source>
        <dbReference type="Proteomes" id="UP000193427"/>
    </source>
</evidence>
<dbReference type="InterPro" id="IPR000620">
    <property type="entry name" value="EamA_dom"/>
</dbReference>
<feature type="transmembrane region" description="Helical" evidence="6">
    <location>
        <begin position="121"/>
        <end position="143"/>
    </location>
</feature>